<dbReference type="EMBL" id="OV651817">
    <property type="protein sequence ID" value="CAH1111215.1"/>
    <property type="molecule type" value="Genomic_DNA"/>
</dbReference>
<dbReference type="SMART" id="SM00587">
    <property type="entry name" value="CHK"/>
    <property type="match status" value="2"/>
</dbReference>
<dbReference type="AlphaFoldDB" id="A0A9P0GIP9"/>
<dbReference type="InterPro" id="IPR015897">
    <property type="entry name" value="CHK_kinase-like"/>
</dbReference>
<accession>A0A9P0GIP9</accession>
<evidence type="ECO:0000313" key="3">
    <source>
        <dbReference type="Proteomes" id="UP001153636"/>
    </source>
</evidence>
<dbReference type="Proteomes" id="UP001153636">
    <property type="component" value="Chromosome 5"/>
</dbReference>
<dbReference type="InterPro" id="IPR011009">
    <property type="entry name" value="Kinase-like_dom_sf"/>
</dbReference>
<dbReference type="PANTHER" id="PTHR11012:SF30">
    <property type="entry name" value="PROTEIN KINASE-LIKE DOMAIN-CONTAINING"/>
    <property type="match status" value="1"/>
</dbReference>
<evidence type="ECO:0000313" key="2">
    <source>
        <dbReference type="EMBL" id="CAH1111215.1"/>
    </source>
</evidence>
<gene>
    <name evidence="2" type="ORF">PSYICH_LOCUS11513</name>
</gene>
<dbReference type="Gene3D" id="3.90.1200.10">
    <property type="match status" value="2"/>
</dbReference>
<dbReference type="Pfam" id="PF02958">
    <property type="entry name" value="EcKL"/>
    <property type="match status" value="2"/>
</dbReference>
<keyword evidence="3" id="KW-1185">Reference proteome</keyword>
<name>A0A9P0GIP9_9CUCU</name>
<proteinExistence type="predicted"/>
<sequence>MDRDSSELINWFKKAAGTEKCTVELEGKKEEGDGYIADIIFAKVILDEPNHNGKQLHLAAKASKPSHKLRKFLSEICQREVVFYRDVVPIFQKFQQEKSIKEPFQALPKCYTAFETENAEVIIQENMTTKGYVMHKKKIPMNMNHIKLALSNYAKFHAISLAIRDQKPEVFETIEKTCYNIMLERMSLLGPMYEKSVRKVIKNLNEVGRMDLKKRYEKLMEPNVVEIVKYLLLDVPDDRVLTHADCHNGNFMFEYKDGNEESPINMVLLDFQVTFVFSPILDLSTYLYCGASKEEFSHFTELMEFYHDELSSFLAQLGSDVNKLFPISTMWQHWKKYSFYGFNYATTFLELMFIDSDAVPEFKKEQVSPEEFLNINLKDKTKISVSEYTTMDRDRSELINWFKKAVGTEKCSVELEGTKEKGDGYVADIIFATVTLDEPNHNGKQLHLAAKASKTSLDMRKFLSEICQREVAFYKDIVPIFQQFQQEKYVKEPFQALPKCYTAFLTENAEVIIQENMSTKGYVLHNRRIPMNINHMKLVLSNYAKFHALSLAIRDQKPEVFENIEKTCYNIVLGKLSMVGAMYEKSATKVINNLNEVGRTDLAKRYEKLVERNVVEIVKNLLLDVPNERVLTHADCHNGNFMFEYKDGNKESPSNMVLLDFQVSFVFSPIIDLSLYLYCGSSKEEFSHFTELMEFYHDKLSSFLSQLGSDVNKLFPISTMWQHWKKYSFFGFNTATAFLELLFIEADDVPEFKDEDNKPEDFLNINLRDRTKFLERLVDIIEHYLDFNKIH</sequence>
<reference evidence="2" key="1">
    <citation type="submission" date="2022-01" db="EMBL/GenBank/DDBJ databases">
        <authorList>
            <person name="King R."/>
        </authorList>
    </citation>
    <scope>NUCLEOTIDE SEQUENCE</scope>
</reference>
<feature type="domain" description="CHK kinase-like" evidence="1">
    <location>
        <begin position="512"/>
        <end position="706"/>
    </location>
</feature>
<dbReference type="OrthoDB" id="8250698at2759"/>
<dbReference type="InterPro" id="IPR004119">
    <property type="entry name" value="EcKL"/>
</dbReference>
<organism evidence="2 3">
    <name type="scientific">Psylliodes chrysocephalus</name>
    <dbReference type="NCBI Taxonomy" id="3402493"/>
    <lineage>
        <taxon>Eukaryota</taxon>
        <taxon>Metazoa</taxon>
        <taxon>Ecdysozoa</taxon>
        <taxon>Arthropoda</taxon>
        <taxon>Hexapoda</taxon>
        <taxon>Insecta</taxon>
        <taxon>Pterygota</taxon>
        <taxon>Neoptera</taxon>
        <taxon>Endopterygota</taxon>
        <taxon>Coleoptera</taxon>
        <taxon>Polyphaga</taxon>
        <taxon>Cucujiformia</taxon>
        <taxon>Chrysomeloidea</taxon>
        <taxon>Chrysomelidae</taxon>
        <taxon>Galerucinae</taxon>
        <taxon>Alticini</taxon>
        <taxon>Psylliodes</taxon>
    </lineage>
</organism>
<evidence type="ECO:0000259" key="1">
    <source>
        <dbReference type="SMART" id="SM00587"/>
    </source>
</evidence>
<protein>
    <recommendedName>
        <fullName evidence="1">CHK kinase-like domain-containing protein</fullName>
    </recommendedName>
</protein>
<dbReference type="PANTHER" id="PTHR11012">
    <property type="entry name" value="PROTEIN KINASE-LIKE DOMAIN-CONTAINING"/>
    <property type="match status" value="1"/>
</dbReference>
<feature type="domain" description="CHK kinase-like" evidence="1">
    <location>
        <begin position="122"/>
        <end position="316"/>
    </location>
</feature>
<dbReference type="SUPFAM" id="SSF56112">
    <property type="entry name" value="Protein kinase-like (PK-like)"/>
    <property type="match status" value="2"/>
</dbReference>